<dbReference type="GO" id="GO:0008881">
    <property type="term" value="F:glutamate racemase activity"/>
    <property type="evidence" value="ECO:0007669"/>
    <property type="project" value="UniProtKB-UniRule"/>
</dbReference>
<dbReference type="InterPro" id="IPR004391">
    <property type="entry name" value="Glu_race"/>
</dbReference>
<organism evidence="8 9">
    <name type="scientific">Sphingomonas montanisoli</name>
    <dbReference type="NCBI Taxonomy" id="2606412"/>
    <lineage>
        <taxon>Bacteria</taxon>
        <taxon>Pseudomonadati</taxon>
        <taxon>Pseudomonadota</taxon>
        <taxon>Alphaproteobacteria</taxon>
        <taxon>Sphingomonadales</taxon>
        <taxon>Sphingomonadaceae</taxon>
        <taxon>Sphingomonas</taxon>
    </lineage>
</organism>
<dbReference type="PROSITE" id="PS00923">
    <property type="entry name" value="ASP_GLU_RACEMASE_1"/>
    <property type="match status" value="1"/>
</dbReference>
<feature type="binding site" evidence="7">
    <location>
        <begin position="43"/>
        <end position="44"/>
    </location>
    <ligand>
        <name>substrate</name>
    </ligand>
</feature>
<dbReference type="GO" id="GO:0008360">
    <property type="term" value="P:regulation of cell shape"/>
    <property type="evidence" value="ECO:0007669"/>
    <property type="project" value="UniProtKB-KW"/>
</dbReference>
<dbReference type="UniPathway" id="UPA00219"/>
<evidence type="ECO:0000313" key="8">
    <source>
        <dbReference type="EMBL" id="TZG24658.1"/>
    </source>
</evidence>
<name>A0A5D9BYJ3_9SPHN</name>
<dbReference type="EC" id="5.1.1.3" evidence="2 7"/>
<evidence type="ECO:0000256" key="7">
    <source>
        <dbReference type="HAMAP-Rule" id="MF_00258"/>
    </source>
</evidence>
<feature type="binding site" evidence="7">
    <location>
        <begin position="190"/>
        <end position="191"/>
    </location>
    <ligand>
        <name>substrate</name>
    </ligand>
</feature>
<dbReference type="AlphaFoldDB" id="A0A5D9BYJ3"/>
<reference evidence="8 9" key="1">
    <citation type="submission" date="2019-08" db="EMBL/GenBank/DDBJ databases">
        <authorList>
            <person name="Wang G."/>
            <person name="Xu Z."/>
        </authorList>
    </citation>
    <scope>NUCLEOTIDE SEQUENCE [LARGE SCALE GENOMIC DNA]</scope>
    <source>
        <strain evidence="8 9">ZX</strain>
    </source>
</reference>
<dbReference type="PANTHER" id="PTHR21198:SF2">
    <property type="entry name" value="GLUTAMATE RACEMASE"/>
    <property type="match status" value="1"/>
</dbReference>
<keyword evidence="5 7" id="KW-0413">Isomerase</keyword>
<proteinExistence type="inferred from homology"/>
<sequence length="264" mass="27701">MADDRPILMFDSGVGGLSVLAPTRALLPQASYVYVADNGGFPYGTKTEAEIAARVPALLGRLVERYRPRLVVIACNTASTIALAAVRAALDVPVVGTVPAIKPAAEQSKARVIGVLGTDATVRQPYVDDLSQRFAADCTVLRHGSARLVELAEAKLRGDSGDLQEYRAVLGGLTDHPGGDRMDIAVLACTHFPLVADELAAAAPHPITFVDGGPGIARRVAFLTQGQAWPDSPIGQALFTAPADLSDAFRQELGRRGLPSVATL</sequence>
<accession>A0A5D9BYJ3</accession>
<comment type="pathway">
    <text evidence="7">Cell wall biogenesis; peptidoglycan biosynthesis.</text>
</comment>
<dbReference type="HAMAP" id="MF_00258">
    <property type="entry name" value="Glu_racemase"/>
    <property type="match status" value="1"/>
</dbReference>
<feature type="active site" description="Proton donor/acceptor" evidence="7">
    <location>
        <position position="75"/>
    </location>
</feature>
<evidence type="ECO:0000313" key="9">
    <source>
        <dbReference type="Proteomes" id="UP000322077"/>
    </source>
</evidence>
<keyword evidence="9" id="KW-1185">Reference proteome</keyword>
<evidence type="ECO:0000256" key="2">
    <source>
        <dbReference type="ARBA" id="ARBA00013090"/>
    </source>
</evidence>
<evidence type="ECO:0000256" key="5">
    <source>
        <dbReference type="ARBA" id="ARBA00023235"/>
    </source>
</evidence>
<dbReference type="PANTHER" id="PTHR21198">
    <property type="entry name" value="GLUTAMATE RACEMASE"/>
    <property type="match status" value="1"/>
</dbReference>
<feature type="binding site" evidence="7">
    <location>
        <begin position="76"/>
        <end position="77"/>
    </location>
    <ligand>
        <name>substrate</name>
    </ligand>
</feature>
<evidence type="ECO:0000256" key="6">
    <source>
        <dbReference type="ARBA" id="ARBA00023316"/>
    </source>
</evidence>
<dbReference type="GO" id="GO:0009252">
    <property type="term" value="P:peptidoglycan biosynthetic process"/>
    <property type="evidence" value="ECO:0007669"/>
    <property type="project" value="UniProtKB-UniRule"/>
</dbReference>
<feature type="binding site" evidence="7">
    <location>
        <begin position="11"/>
        <end position="12"/>
    </location>
    <ligand>
        <name>substrate</name>
    </ligand>
</feature>
<dbReference type="Pfam" id="PF01177">
    <property type="entry name" value="Asp_Glu_race"/>
    <property type="match status" value="1"/>
</dbReference>
<dbReference type="InterPro" id="IPR015942">
    <property type="entry name" value="Asp/Glu/hydantoin_racemase"/>
</dbReference>
<dbReference type="InterPro" id="IPR018187">
    <property type="entry name" value="Asp/Glu_racemase_AS_1"/>
</dbReference>
<comment type="catalytic activity">
    <reaction evidence="1 7">
        <text>L-glutamate = D-glutamate</text>
        <dbReference type="Rhea" id="RHEA:12813"/>
        <dbReference type="ChEBI" id="CHEBI:29985"/>
        <dbReference type="ChEBI" id="CHEBI:29986"/>
        <dbReference type="EC" id="5.1.1.3"/>
    </reaction>
</comment>
<keyword evidence="4 7" id="KW-0573">Peptidoglycan synthesis</keyword>
<dbReference type="Gene3D" id="3.40.50.1860">
    <property type="match status" value="2"/>
</dbReference>
<evidence type="ECO:0000256" key="3">
    <source>
        <dbReference type="ARBA" id="ARBA00022960"/>
    </source>
</evidence>
<dbReference type="EMBL" id="VTOU01000005">
    <property type="protein sequence ID" value="TZG24658.1"/>
    <property type="molecule type" value="Genomic_DNA"/>
</dbReference>
<feature type="active site" description="Proton donor/acceptor" evidence="7">
    <location>
        <position position="189"/>
    </location>
</feature>
<dbReference type="SUPFAM" id="SSF53681">
    <property type="entry name" value="Aspartate/glutamate racemase"/>
    <property type="match status" value="2"/>
</dbReference>
<dbReference type="RefSeq" id="WP_149523851.1">
    <property type="nucleotide sequence ID" value="NZ_VTOU01000005.1"/>
</dbReference>
<gene>
    <name evidence="7" type="primary">murI</name>
    <name evidence="8" type="ORF">FYJ91_18750</name>
</gene>
<dbReference type="Proteomes" id="UP000322077">
    <property type="component" value="Unassembled WGS sequence"/>
</dbReference>
<keyword evidence="3 7" id="KW-0133">Cell shape</keyword>
<dbReference type="NCBIfam" id="TIGR00067">
    <property type="entry name" value="glut_race"/>
    <property type="match status" value="1"/>
</dbReference>
<evidence type="ECO:0000256" key="1">
    <source>
        <dbReference type="ARBA" id="ARBA00001602"/>
    </source>
</evidence>
<evidence type="ECO:0000256" key="4">
    <source>
        <dbReference type="ARBA" id="ARBA00022984"/>
    </source>
</evidence>
<keyword evidence="6 7" id="KW-0961">Cell wall biogenesis/degradation</keyword>
<comment type="similarity">
    <text evidence="7">Belongs to the aspartate/glutamate racemases family.</text>
</comment>
<dbReference type="GO" id="GO:0071555">
    <property type="term" value="P:cell wall organization"/>
    <property type="evidence" value="ECO:0007669"/>
    <property type="project" value="UniProtKB-KW"/>
</dbReference>
<dbReference type="InterPro" id="IPR001920">
    <property type="entry name" value="Asp/Glu_race"/>
</dbReference>
<protein>
    <recommendedName>
        <fullName evidence="2 7">Glutamate racemase</fullName>
        <ecNumber evidence="2 7">5.1.1.3</ecNumber>
    </recommendedName>
</protein>
<comment type="function">
    <text evidence="7">Provides the (R)-glutamate required for cell wall biosynthesis.</text>
</comment>
<comment type="caution">
    <text evidence="8">The sequence shown here is derived from an EMBL/GenBank/DDBJ whole genome shotgun (WGS) entry which is preliminary data.</text>
</comment>